<accession>A0A7S3NED0</accession>
<evidence type="ECO:0000313" key="1">
    <source>
        <dbReference type="EMBL" id="CAE0361766.1"/>
    </source>
</evidence>
<sequence>MVTIPQNIRGGCASKKKRCWELKKMATAAQKYVKEHGVAPAKDTALPEVTIENPVKMLAHWDGRGKLASYDELEPNFTQKYRLYGEECVVVGCKRKIDTPKYIMELIGAPTCMQCAQRIGLQQTKGKPTTGVYEPEFVRSLYTLPK</sequence>
<gene>
    <name evidence="1" type="ORF">ALAG00032_LOCUS2499</name>
</gene>
<proteinExistence type="predicted"/>
<name>A0A7S3NED0_9STRA</name>
<dbReference type="EMBL" id="HBIJ01003564">
    <property type="protein sequence ID" value="CAE0361766.1"/>
    <property type="molecule type" value="Transcribed_RNA"/>
</dbReference>
<reference evidence="1" key="1">
    <citation type="submission" date="2021-01" db="EMBL/GenBank/DDBJ databases">
        <authorList>
            <person name="Corre E."/>
            <person name="Pelletier E."/>
            <person name="Niang G."/>
            <person name="Scheremetjew M."/>
            <person name="Finn R."/>
            <person name="Kale V."/>
            <person name="Holt S."/>
            <person name="Cochrane G."/>
            <person name="Meng A."/>
            <person name="Brown T."/>
            <person name="Cohen L."/>
        </authorList>
    </citation>
    <scope>NUCLEOTIDE SEQUENCE</scope>
    <source>
        <strain evidence="1">CCMP1510</strain>
    </source>
</reference>
<dbReference type="AlphaFoldDB" id="A0A7S3NED0"/>
<organism evidence="1">
    <name type="scientific">Aureoumbra lagunensis</name>
    <dbReference type="NCBI Taxonomy" id="44058"/>
    <lineage>
        <taxon>Eukaryota</taxon>
        <taxon>Sar</taxon>
        <taxon>Stramenopiles</taxon>
        <taxon>Ochrophyta</taxon>
        <taxon>Pelagophyceae</taxon>
        <taxon>Pelagomonadales</taxon>
        <taxon>Aureoumbra</taxon>
    </lineage>
</organism>
<protein>
    <submittedName>
        <fullName evidence="1">Uncharacterized protein</fullName>
    </submittedName>
</protein>